<keyword evidence="7" id="KW-1185">Reference proteome</keyword>
<dbReference type="GO" id="GO:0030313">
    <property type="term" value="C:cell envelope"/>
    <property type="evidence" value="ECO:0007669"/>
    <property type="project" value="UniProtKB-SubCell"/>
</dbReference>
<dbReference type="EMBL" id="FQZE01000002">
    <property type="protein sequence ID" value="SHI41820.1"/>
    <property type="molecule type" value="Genomic_DNA"/>
</dbReference>
<dbReference type="OrthoDB" id="736810at2"/>
<dbReference type="PROSITE" id="PS51257">
    <property type="entry name" value="PROKAR_LIPOPROTEIN"/>
    <property type="match status" value="1"/>
</dbReference>
<accession>A0A1M6AZC3</accession>
<dbReference type="InterPro" id="IPR012336">
    <property type="entry name" value="Thioredoxin-like_fold"/>
</dbReference>
<dbReference type="SUPFAM" id="SSF52833">
    <property type="entry name" value="Thioredoxin-like"/>
    <property type="match status" value="1"/>
</dbReference>
<dbReference type="GO" id="GO:0017004">
    <property type="term" value="P:cytochrome complex assembly"/>
    <property type="evidence" value="ECO:0007669"/>
    <property type="project" value="UniProtKB-KW"/>
</dbReference>
<keyword evidence="3" id="KW-1015">Disulfide bond</keyword>
<evidence type="ECO:0000256" key="4">
    <source>
        <dbReference type="ARBA" id="ARBA00023284"/>
    </source>
</evidence>
<name>A0A1M6AZC3_9BACT</name>
<evidence type="ECO:0000256" key="1">
    <source>
        <dbReference type="ARBA" id="ARBA00004196"/>
    </source>
</evidence>
<evidence type="ECO:0000313" key="6">
    <source>
        <dbReference type="EMBL" id="SHI41820.1"/>
    </source>
</evidence>
<keyword evidence="4" id="KW-0676">Redox-active center</keyword>
<dbReference type="InterPro" id="IPR036249">
    <property type="entry name" value="Thioredoxin-like_sf"/>
</dbReference>
<sequence>MNNSIKFPALIFTLILFLVSCNSKVEGLKPVQLTTESVFITGKILNPTPENNTITVYENDILSGDQKSQSSLVDSSGDFQMKLNLYNSKDVLVKYVNNSFPLIVHPNDSIHIVFDADKMSDKDKLAKTIQFSGSAAVENSKLIAFHSEISKISIPLQQYRQYEKEKYPTDFIAIPDSLRTARKEVANEFIQQGISNELKEWIKNDVDFEYYNWLARYPQNHARFNELDKDTVVPSSFYDFMNIEVSHEYLHNSKFVDFISRYRFGRINAFSKKYSTSSFIGYLLEGKDNTYFGSSTAQEIEVINDITKDKFLKEILIARCLFDCLDRREIAEFEKQYSLFNKIVHQPFLREPLINKYLETRKYFECPQQNENTLLKSARNTPAEQLISKITQEHQGKIIYMDIWATWCSPCRKEMPNSKKLMNEINSDKVDFVYLCTDSNEDRWKALISELEIEGSHYLATPDQSRFIYELFEMSGVPQYILFDQQGNIVDKGSRLRPGESLIKTKIENLLKQQKQGITAQKS</sequence>
<dbReference type="Gene3D" id="3.40.30.10">
    <property type="entry name" value="Glutaredoxin"/>
    <property type="match status" value="1"/>
</dbReference>
<dbReference type="GO" id="GO:0016853">
    <property type="term" value="F:isomerase activity"/>
    <property type="evidence" value="ECO:0007669"/>
    <property type="project" value="UniProtKB-KW"/>
</dbReference>
<dbReference type="Proteomes" id="UP000184050">
    <property type="component" value="Unassembled WGS sequence"/>
</dbReference>
<keyword evidence="6" id="KW-0413">Isomerase</keyword>
<evidence type="ECO:0000259" key="5">
    <source>
        <dbReference type="PROSITE" id="PS51352"/>
    </source>
</evidence>
<gene>
    <name evidence="6" type="ORF">SAMN05444280_10235</name>
</gene>
<evidence type="ECO:0000313" key="7">
    <source>
        <dbReference type="Proteomes" id="UP000184050"/>
    </source>
</evidence>
<evidence type="ECO:0000256" key="3">
    <source>
        <dbReference type="ARBA" id="ARBA00023157"/>
    </source>
</evidence>
<dbReference type="PANTHER" id="PTHR42852:SF6">
    <property type="entry name" value="THIOL:DISULFIDE INTERCHANGE PROTEIN DSBE"/>
    <property type="match status" value="1"/>
</dbReference>
<dbReference type="InterPro" id="IPR050553">
    <property type="entry name" value="Thioredoxin_ResA/DsbE_sf"/>
</dbReference>
<evidence type="ECO:0000256" key="2">
    <source>
        <dbReference type="ARBA" id="ARBA00022748"/>
    </source>
</evidence>
<proteinExistence type="predicted"/>
<dbReference type="CDD" id="cd02966">
    <property type="entry name" value="TlpA_like_family"/>
    <property type="match status" value="1"/>
</dbReference>
<dbReference type="STRING" id="1168035.SAMN05444280_10235"/>
<comment type="subcellular location">
    <subcellularLocation>
        <location evidence="1">Cell envelope</location>
    </subcellularLocation>
</comment>
<dbReference type="Pfam" id="PF13905">
    <property type="entry name" value="Thioredoxin_8"/>
    <property type="match status" value="1"/>
</dbReference>
<organism evidence="6 7">
    <name type="scientific">Tangfeifania diversioriginum</name>
    <dbReference type="NCBI Taxonomy" id="1168035"/>
    <lineage>
        <taxon>Bacteria</taxon>
        <taxon>Pseudomonadati</taxon>
        <taxon>Bacteroidota</taxon>
        <taxon>Bacteroidia</taxon>
        <taxon>Marinilabiliales</taxon>
        <taxon>Prolixibacteraceae</taxon>
        <taxon>Tangfeifania</taxon>
    </lineage>
</organism>
<dbReference type="PANTHER" id="PTHR42852">
    <property type="entry name" value="THIOL:DISULFIDE INTERCHANGE PROTEIN DSBE"/>
    <property type="match status" value="1"/>
</dbReference>
<reference evidence="6 7" key="1">
    <citation type="submission" date="2016-11" db="EMBL/GenBank/DDBJ databases">
        <authorList>
            <person name="Jaros S."/>
            <person name="Januszkiewicz K."/>
            <person name="Wedrychowicz H."/>
        </authorList>
    </citation>
    <scope>NUCLEOTIDE SEQUENCE [LARGE SCALE GENOMIC DNA]</scope>
    <source>
        <strain evidence="6 7">DSM 27063</strain>
    </source>
</reference>
<feature type="domain" description="Thioredoxin" evidence="5">
    <location>
        <begin position="375"/>
        <end position="512"/>
    </location>
</feature>
<protein>
    <submittedName>
        <fullName evidence="6">Thiol-disulfide isomerase or thioredoxin</fullName>
    </submittedName>
</protein>
<dbReference type="PROSITE" id="PS51352">
    <property type="entry name" value="THIOREDOXIN_2"/>
    <property type="match status" value="1"/>
</dbReference>
<dbReference type="InterPro" id="IPR013766">
    <property type="entry name" value="Thioredoxin_domain"/>
</dbReference>
<dbReference type="RefSeq" id="WP_073164470.1">
    <property type="nucleotide sequence ID" value="NZ_FQZE01000002.1"/>
</dbReference>
<keyword evidence="2" id="KW-0201">Cytochrome c-type biogenesis</keyword>
<dbReference type="AlphaFoldDB" id="A0A1M6AZC3"/>